<protein>
    <submittedName>
        <fullName evidence="2">Uncharacterized protein</fullName>
    </submittedName>
</protein>
<gene>
    <name evidence="2" type="ORF">HMPREF3206_01728</name>
</gene>
<dbReference type="STRING" id="134605.HMPREF3206_01728"/>
<dbReference type="EMBL" id="LRPX01000098">
    <property type="protein sequence ID" value="KXA12540.1"/>
    <property type="molecule type" value="Genomic_DNA"/>
</dbReference>
<feature type="coiled-coil region" evidence="1">
    <location>
        <begin position="54"/>
        <end position="81"/>
    </location>
</feature>
<evidence type="ECO:0000256" key="1">
    <source>
        <dbReference type="SAM" id="Coils"/>
    </source>
</evidence>
<dbReference type="PATRIC" id="fig|134605.3.peg.1709"/>
<evidence type="ECO:0000313" key="3">
    <source>
        <dbReference type="Proteomes" id="UP000070617"/>
    </source>
</evidence>
<keyword evidence="1" id="KW-0175">Coiled coil</keyword>
<reference evidence="3" key="1">
    <citation type="submission" date="2016-01" db="EMBL/GenBank/DDBJ databases">
        <authorList>
            <person name="Mitreva M."/>
            <person name="Pepin K.H."/>
            <person name="Mihindukulasuriya K.A."/>
            <person name="Fulton R."/>
            <person name="Fronick C."/>
            <person name="O'Laughlin M."/>
            <person name="Miner T."/>
            <person name="Herter B."/>
            <person name="Rosa B.A."/>
            <person name="Cordes M."/>
            <person name="Tomlinson C."/>
            <person name="Wollam A."/>
            <person name="Palsikar V.B."/>
            <person name="Mardis E.R."/>
            <person name="Wilson R.K."/>
        </authorList>
    </citation>
    <scope>NUCLEOTIDE SEQUENCE [LARGE SCALE GENOMIC DNA]</scope>
    <source>
        <strain evidence="3">CMW8396</strain>
    </source>
</reference>
<name>A0A133N8B8_9FUSO</name>
<sequence>MCYTTLCEKKNYFLNEKGSGKQMKKLLVLLALMLGLVACGQKEEAAPAEEQTAVEQAAETVEEAATEATETVEQAAEATTEAAADAADAVKDAAADVKEAATTDKQ</sequence>
<accession>A0A133N8B8</accession>
<comment type="caution">
    <text evidence="2">The sequence shown here is derived from an EMBL/GenBank/DDBJ whole genome shotgun (WGS) entry which is preliminary data.</text>
</comment>
<proteinExistence type="predicted"/>
<organism evidence="2 3">
    <name type="scientific">Fusobacterium equinum</name>
    <dbReference type="NCBI Taxonomy" id="134605"/>
    <lineage>
        <taxon>Bacteria</taxon>
        <taxon>Fusobacteriati</taxon>
        <taxon>Fusobacteriota</taxon>
        <taxon>Fusobacteriia</taxon>
        <taxon>Fusobacteriales</taxon>
        <taxon>Fusobacteriaceae</taxon>
        <taxon>Fusobacterium</taxon>
    </lineage>
</organism>
<dbReference type="AlphaFoldDB" id="A0A133N8B8"/>
<evidence type="ECO:0000313" key="2">
    <source>
        <dbReference type="EMBL" id="KXA12540.1"/>
    </source>
</evidence>
<dbReference type="Proteomes" id="UP000070617">
    <property type="component" value="Unassembled WGS sequence"/>
</dbReference>
<keyword evidence="3" id="KW-1185">Reference proteome</keyword>